<dbReference type="Proteomes" id="UP000295606">
    <property type="component" value="Unassembled WGS sequence"/>
</dbReference>
<dbReference type="OrthoDB" id="7366507at2"/>
<evidence type="ECO:0000313" key="2">
    <source>
        <dbReference type="EMBL" id="TDG03708.1"/>
    </source>
</evidence>
<name>A0A4R5L4Q0_9BURK</name>
<dbReference type="Pfam" id="PF10109">
    <property type="entry name" value="Phage_TAC_7"/>
    <property type="match status" value="1"/>
</dbReference>
<feature type="compositionally biased region" description="Polar residues" evidence="1">
    <location>
        <begin position="1"/>
        <end position="18"/>
    </location>
</feature>
<feature type="region of interest" description="Disordered" evidence="1">
    <location>
        <begin position="1"/>
        <end position="34"/>
    </location>
</feature>
<gene>
    <name evidence="2" type="ORF">E1N52_33570</name>
</gene>
<dbReference type="InterPro" id="IPR019289">
    <property type="entry name" value="Phage_tail_E/E"/>
</dbReference>
<dbReference type="EMBL" id="SMOD01000037">
    <property type="protein sequence ID" value="TDG03708.1"/>
    <property type="molecule type" value="Genomic_DNA"/>
</dbReference>
<comment type="caution">
    <text evidence="2">The sequence shown here is derived from an EMBL/GenBank/DDBJ whole genome shotgun (WGS) entry which is preliminary data.</text>
</comment>
<organism evidence="2 3">
    <name type="scientific">Paraburkholderia guartelaensis</name>
    <dbReference type="NCBI Taxonomy" id="2546446"/>
    <lineage>
        <taxon>Bacteria</taxon>
        <taxon>Pseudomonadati</taxon>
        <taxon>Pseudomonadota</taxon>
        <taxon>Betaproteobacteria</taxon>
        <taxon>Burkholderiales</taxon>
        <taxon>Burkholderiaceae</taxon>
        <taxon>Paraburkholderia</taxon>
    </lineage>
</organism>
<dbReference type="RefSeq" id="WP_133187977.1">
    <property type="nucleotide sequence ID" value="NZ_SMOD01000037.1"/>
</dbReference>
<dbReference type="AlphaFoldDB" id="A0A4R5L4Q0"/>
<evidence type="ECO:0000313" key="3">
    <source>
        <dbReference type="Proteomes" id="UP000295606"/>
    </source>
</evidence>
<evidence type="ECO:0000256" key="1">
    <source>
        <dbReference type="SAM" id="MobiDB-lite"/>
    </source>
</evidence>
<protein>
    <submittedName>
        <fullName evidence="2">Phage tail assembly protein</fullName>
    </submittedName>
</protein>
<proteinExistence type="predicted"/>
<accession>A0A4R5L4Q0</accession>
<reference evidence="2 3" key="1">
    <citation type="submission" date="2019-03" db="EMBL/GenBank/DDBJ databases">
        <title>Paraburkholderia sp. isolated from native Mimosa gymnas in Guartela State Park, Brazil.</title>
        <authorList>
            <person name="Paulitsch F."/>
            <person name="Hungria M."/>
            <person name="Delamuta J.R.M."/>
            <person name="Ribeiro R.A."/>
            <person name="Dall'Agnol R."/>
            <person name="Silva J.S.B."/>
        </authorList>
    </citation>
    <scope>NUCLEOTIDE SEQUENCE [LARGE SCALE GENOMIC DNA]</scope>
    <source>
        <strain evidence="2 3">CNPSo 3008</strain>
    </source>
</reference>
<sequence>MKTNTQASSAPENASQNDQAEKGGATPEKDPNTVVLDTPIVRGKQTISEITLRKPRSGELRGVSLQDLVNLDVIALSKVLPRISAPTLTEHDVAQLDPADLVQLGGVFAGFLWPKAVKASMESLNG</sequence>